<keyword evidence="2" id="KW-1133">Transmembrane helix</keyword>
<dbReference type="AlphaFoldDB" id="A0A7J0E8N9"/>
<feature type="region of interest" description="Disordered" evidence="1">
    <location>
        <begin position="1"/>
        <end position="22"/>
    </location>
</feature>
<organism evidence="3 4">
    <name type="scientific">Actinidia rufa</name>
    <dbReference type="NCBI Taxonomy" id="165716"/>
    <lineage>
        <taxon>Eukaryota</taxon>
        <taxon>Viridiplantae</taxon>
        <taxon>Streptophyta</taxon>
        <taxon>Embryophyta</taxon>
        <taxon>Tracheophyta</taxon>
        <taxon>Spermatophyta</taxon>
        <taxon>Magnoliopsida</taxon>
        <taxon>eudicotyledons</taxon>
        <taxon>Gunneridae</taxon>
        <taxon>Pentapetalae</taxon>
        <taxon>asterids</taxon>
        <taxon>Ericales</taxon>
        <taxon>Actinidiaceae</taxon>
        <taxon>Actinidia</taxon>
    </lineage>
</organism>
<dbReference type="PANTHER" id="PTHR33826">
    <property type="entry name" value="F20B24.21"/>
    <property type="match status" value="1"/>
</dbReference>
<feature type="transmembrane region" description="Helical" evidence="2">
    <location>
        <begin position="38"/>
        <end position="56"/>
    </location>
</feature>
<proteinExistence type="predicted"/>
<dbReference type="PANTHER" id="PTHR33826:SF2">
    <property type="entry name" value="HYDROXYPROLINE-RICH GLYCOPROTEIN FAMILY PROTEIN"/>
    <property type="match status" value="1"/>
</dbReference>
<protein>
    <submittedName>
        <fullName evidence="3">Uncharacterized protein</fullName>
    </submittedName>
</protein>
<keyword evidence="2" id="KW-0472">Membrane</keyword>
<keyword evidence="4" id="KW-1185">Reference proteome</keyword>
<name>A0A7J0E8N9_9ERIC</name>
<dbReference type="Proteomes" id="UP000585474">
    <property type="component" value="Unassembled WGS sequence"/>
</dbReference>
<feature type="transmembrane region" description="Helical" evidence="2">
    <location>
        <begin position="76"/>
        <end position="95"/>
    </location>
</feature>
<feature type="compositionally biased region" description="Polar residues" evidence="1">
    <location>
        <begin position="9"/>
        <end position="22"/>
    </location>
</feature>
<keyword evidence="2" id="KW-0812">Transmembrane</keyword>
<gene>
    <name evidence="3" type="ORF">Acr_02g0009850</name>
</gene>
<sequence length="118" mass="13437">MGKVEDEQSLSTSVDSQITEQNAENPCRVVRGFLRFRCVLALLLGLAVFLSALFWLPPFLHYGDQTDLDLDSQFRGMKWMTPISGCPVNAFSFLMPNKRMYKGSQGRHPNFGRLEYVT</sequence>
<evidence type="ECO:0000256" key="2">
    <source>
        <dbReference type="SAM" id="Phobius"/>
    </source>
</evidence>
<evidence type="ECO:0000313" key="4">
    <source>
        <dbReference type="Proteomes" id="UP000585474"/>
    </source>
</evidence>
<evidence type="ECO:0000313" key="3">
    <source>
        <dbReference type="EMBL" id="GFY82745.1"/>
    </source>
</evidence>
<accession>A0A7J0E8N9</accession>
<reference evidence="3 4" key="1">
    <citation type="submission" date="2019-07" db="EMBL/GenBank/DDBJ databases">
        <title>De Novo Assembly of kiwifruit Actinidia rufa.</title>
        <authorList>
            <person name="Sugita-Konishi S."/>
            <person name="Sato K."/>
            <person name="Mori E."/>
            <person name="Abe Y."/>
            <person name="Kisaki G."/>
            <person name="Hamano K."/>
            <person name="Suezawa K."/>
            <person name="Otani M."/>
            <person name="Fukuda T."/>
            <person name="Manabe T."/>
            <person name="Gomi K."/>
            <person name="Tabuchi M."/>
            <person name="Akimitsu K."/>
            <person name="Kataoka I."/>
        </authorList>
    </citation>
    <scope>NUCLEOTIDE SEQUENCE [LARGE SCALE GENOMIC DNA]</scope>
    <source>
        <strain evidence="4">cv. Fuchu</strain>
    </source>
</reference>
<comment type="caution">
    <text evidence="3">The sequence shown here is derived from an EMBL/GenBank/DDBJ whole genome shotgun (WGS) entry which is preliminary data.</text>
</comment>
<dbReference type="EMBL" id="BJWL01000002">
    <property type="protein sequence ID" value="GFY82745.1"/>
    <property type="molecule type" value="Genomic_DNA"/>
</dbReference>
<evidence type="ECO:0000256" key="1">
    <source>
        <dbReference type="SAM" id="MobiDB-lite"/>
    </source>
</evidence>